<evidence type="ECO:0000256" key="3">
    <source>
        <dbReference type="ARBA" id="ARBA00022692"/>
    </source>
</evidence>
<keyword evidence="9 10" id="KW-0472">Membrane</keyword>
<evidence type="ECO:0000313" key="12">
    <source>
        <dbReference type="Proteomes" id="UP000193144"/>
    </source>
</evidence>
<dbReference type="GO" id="GO:0000139">
    <property type="term" value="C:Golgi membrane"/>
    <property type="evidence" value="ECO:0007669"/>
    <property type="project" value="UniProtKB-SubCell"/>
</dbReference>
<keyword evidence="5 10" id="KW-0256">Endoplasmic reticulum</keyword>
<evidence type="ECO:0000256" key="1">
    <source>
        <dbReference type="ARBA" id="ARBA00022448"/>
    </source>
</evidence>
<dbReference type="STRING" id="1231657.A0A1Y2A5J0"/>
<evidence type="ECO:0000256" key="6">
    <source>
        <dbReference type="ARBA" id="ARBA00022892"/>
    </source>
</evidence>
<dbReference type="Gene3D" id="2.130.10.10">
    <property type="entry name" value="YVTN repeat-like/Quinoprotein amine dehydrogenase"/>
    <property type="match status" value="1"/>
</dbReference>
<dbReference type="PANTHER" id="PTHR23284:SF0">
    <property type="entry name" value="PROLACTIN REGULATORY ELEMENT-BINDING PROTEIN"/>
    <property type="match status" value="1"/>
</dbReference>
<dbReference type="GO" id="GO:0005789">
    <property type="term" value="C:endoplasmic reticulum membrane"/>
    <property type="evidence" value="ECO:0007669"/>
    <property type="project" value="UniProtKB-SubCell"/>
</dbReference>
<evidence type="ECO:0000256" key="7">
    <source>
        <dbReference type="ARBA" id="ARBA00022927"/>
    </source>
</evidence>
<gene>
    <name evidence="11" type="ORF">BCR34DRAFT_474439</name>
</gene>
<dbReference type="OrthoDB" id="16538at2759"/>
<comment type="similarity">
    <text evidence="10">Belongs to the WD repeat SEC12 family.</text>
</comment>
<keyword evidence="2 10" id="KW-0853">WD repeat</keyword>
<evidence type="ECO:0000313" key="11">
    <source>
        <dbReference type="EMBL" id="ORY17764.1"/>
    </source>
</evidence>
<dbReference type="PANTHER" id="PTHR23284">
    <property type="entry name" value="PROLACTIN REGULATORY ELEMENT BINDING PROTEIN"/>
    <property type="match status" value="1"/>
</dbReference>
<evidence type="ECO:0000256" key="9">
    <source>
        <dbReference type="ARBA" id="ARBA00023136"/>
    </source>
</evidence>
<dbReference type="Proteomes" id="UP000193144">
    <property type="component" value="Unassembled WGS sequence"/>
</dbReference>
<evidence type="ECO:0000256" key="10">
    <source>
        <dbReference type="RuleBase" id="RU369019"/>
    </source>
</evidence>
<name>A0A1Y2A5J0_9PLEO</name>
<sequence length="635" mass="69159">MSAPTVTKAETSYPIFAATFAHNHPGCLVVAGGGGAGRSGVGNKITAFDVSSRAPTVPSFAEVDLSRDEDSVTCLANLATKDGLMLYAGINSSDEDRLKDKNEHFRAFQVAFPKNRRASDASSEKSQQGALSFLSKTRLFKTLSTPSAKKEGYQRLVRLSPPKRSASGNRRIGAIASSLAADENEIVIFNATSNLPDIIQRIALSKGQEANDLDILEPEDGQFKIAYCTDYDVYIQELDYDFGKKKPLGKLQSPEKKYAVPFPDVFEKKGRPKIRCLRWLSPSHLLLLANLPNRTGVELYILRLYGDTMGSITLRKRLSGHVKAAVDMDVACLDPDSDGAYQIVIAVAGIDISISVLTMDFHGTNRNSLSRFHPYATYYEVHPLQMTKLVFSPFFSPWTAPGASPTKKAGPQYLRLASTSLGNSISIETFTLQPASSSPRSRYLLSSAGKRRLYKGATYFAIAFVVIMVAILVQSVWDPEGNMTKGLVSEDFRKAMSGINAPGSRSGQVHVADAVPEGVKAPVAQASQRLRDLLHLPHGESEADTEKKAVVIHLDPDADSSLSTEVHEDLDAIAEKHTEAKKWEELSQAERKRWKQKLTDAGMWAVDEGEGILKGIFFSEVAGMVGAVAQGIING</sequence>
<organism evidence="11 12">
    <name type="scientific">Clohesyomyces aquaticus</name>
    <dbReference type="NCBI Taxonomy" id="1231657"/>
    <lineage>
        <taxon>Eukaryota</taxon>
        <taxon>Fungi</taxon>
        <taxon>Dikarya</taxon>
        <taxon>Ascomycota</taxon>
        <taxon>Pezizomycotina</taxon>
        <taxon>Dothideomycetes</taxon>
        <taxon>Pleosporomycetidae</taxon>
        <taxon>Pleosporales</taxon>
        <taxon>Lindgomycetaceae</taxon>
        <taxon>Clohesyomyces</taxon>
    </lineage>
</organism>
<evidence type="ECO:0000256" key="5">
    <source>
        <dbReference type="ARBA" id="ARBA00022824"/>
    </source>
</evidence>
<dbReference type="GO" id="GO:0006888">
    <property type="term" value="P:endoplasmic reticulum to Golgi vesicle-mediated transport"/>
    <property type="evidence" value="ECO:0007669"/>
    <property type="project" value="UniProtKB-UniRule"/>
</dbReference>
<keyword evidence="1 10" id="KW-0813">Transport</keyword>
<evidence type="ECO:0000256" key="2">
    <source>
        <dbReference type="ARBA" id="ARBA00022574"/>
    </source>
</evidence>
<comment type="caution">
    <text evidence="11">The sequence shown here is derived from an EMBL/GenBank/DDBJ whole genome shotgun (WGS) entry which is preliminary data.</text>
</comment>
<keyword evidence="12" id="KW-1185">Reference proteome</keyword>
<keyword evidence="6" id="KW-0931">ER-Golgi transport</keyword>
<evidence type="ECO:0000256" key="8">
    <source>
        <dbReference type="ARBA" id="ARBA00022989"/>
    </source>
</evidence>
<dbReference type="AlphaFoldDB" id="A0A1Y2A5J0"/>
<keyword evidence="3 10" id="KW-0812">Transmembrane</keyword>
<dbReference type="GO" id="GO:0003400">
    <property type="term" value="P:regulation of COPII vesicle coating"/>
    <property type="evidence" value="ECO:0007669"/>
    <property type="project" value="UniProtKB-UniRule"/>
</dbReference>
<keyword evidence="4 10" id="KW-0677">Repeat</keyword>
<dbReference type="GO" id="GO:0005085">
    <property type="term" value="F:guanyl-nucleotide exchange factor activity"/>
    <property type="evidence" value="ECO:0007669"/>
    <property type="project" value="InterPro"/>
</dbReference>
<dbReference type="GO" id="GO:0015031">
    <property type="term" value="P:protein transport"/>
    <property type="evidence" value="ECO:0007669"/>
    <property type="project" value="UniProtKB-KW"/>
</dbReference>
<protein>
    <recommendedName>
        <fullName evidence="10">Guanine nucleotide-exchange factor SEC12</fullName>
    </recommendedName>
</protein>
<accession>A0A1Y2A5J0</accession>
<comment type="subcellular location">
    <subcellularLocation>
        <location evidence="10">Endoplasmic reticulum membrane</location>
        <topology evidence="10">Single-pass type II membrane protein</topology>
    </subcellularLocation>
    <subcellularLocation>
        <location evidence="10">Golgi apparatus membrane</location>
        <topology evidence="10">Single-pass type II membrane protein</topology>
    </subcellularLocation>
</comment>
<dbReference type="InterPro" id="IPR015943">
    <property type="entry name" value="WD40/YVTN_repeat-like_dom_sf"/>
</dbReference>
<comment type="function">
    <text evidence="10">Guanine nucleotide-exchange factor (GEF) required for the formation or budding of transport vesicles from the ER.</text>
</comment>
<proteinExistence type="inferred from homology"/>
<evidence type="ECO:0000256" key="4">
    <source>
        <dbReference type="ARBA" id="ARBA00022737"/>
    </source>
</evidence>
<dbReference type="EMBL" id="MCFA01000010">
    <property type="protein sequence ID" value="ORY17764.1"/>
    <property type="molecule type" value="Genomic_DNA"/>
</dbReference>
<dbReference type="InterPro" id="IPR045260">
    <property type="entry name" value="Sec12-like"/>
</dbReference>
<keyword evidence="7 10" id="KW-0653">Protein transport</keyword>
<reference evidence="11 12" key="1">
    <citation type="submission" date="2016-07" db="EMBL/GenBank/DDBJ databases">
        <title>Pervasive Adenine N6-methylation of Active Genes in Fungi.</title>
        <authorList>
            <consortium name="DOE Joint Genome Institute"/>
            <person name="Mondo S.J."/>
            <person name="Dannebaum R.O."/>
            <person name="Kuo R.C."/>
            <person name="Labutti K."/>
            <person name="Haridas S."/>
            <person name="Kuo A."/>
            <person name="Salamov A."/>
            <person name="Ahrendt S.R."/>
            <person name="Lipzen A."/>
            <person name="Sullivan W."/>
            <person name="Andreopoulos W.B."/>
            <person name="Clum A."/>
            <person name="Lindquist E."/>
            <person name="Daum C."/>
            <person name="Ramamoorthy G.K."/>
            <person name="Gryganskyi A."/>
            <person name="Culley D."/>
            <person name="Magnuson J.K."/>
            <person name="James T.Y."/>
            <person name="O'Malley M.A."/>
            <person name="Stajich J.E."/>
            <person name="Spatafora J.W."/>
            <person name="Visel A."/>
            <person name="Grigoriev I.V."/>
        </authorList>
    </citation>
    <scope>NUCLEOTIDE SEQUENCE [LARGE SCALE GENOMIC DNA]</scope>
    <source>
        <strain evidence="11 12">CBS 115471</strain>
    </source>
</reference>
<feature type="transmembrane region" description="Helical" evidence="10">
    <location>
        <begin position="457"/>
        <end position="477"/>
    </location>
</feature>
<keyword evidence="8 10" id="KW-1133">Transmembrane helix</keyword>